<evidence type="ECO:0000256" key="3">
    <source>
        <dbReference type="ARBA" id="ARBA00023163"/>
    </source>
</evidence>
<dbReference type="InterPro" id="IPR000843">
    <property type="entry name" value="HTH_LacI"/>
</dbReference>
<dbReference type="Gene3D" id="1.10.260.40">
    <property type="entry name" value="lambda repressor-like DNA-binding domains"/>
    <property type="match status" value="1"/>
</dbReference>
<name>A0A7X1EAH4_9BACT</name>
<dbReference type="InterPro" id="IPR028082">
    <property type="entry name" value="Peripla_BP_I"/>
</dbReference>
<evidence type="ECO:0000256" key="2">
    <source>
        <dbReference type="ARBA" id="ARBA00023125"/>
    </source>
</evidence>
<gene>
    <name evidence="5" type="ORF">H5P27_12030</name>
</gene>
<dbReference type="PANTHER" id="PTHR30146:SF109">
    <property type="entry name" value="HTH-TYPE TRANSCRIPTIONAL REGULATOR GALS"/>
    <property type="match status" value="1"/>
</dbReference>
<dbReference type="Proteomes" id="UP000526501">
    <property type="component" value="Unassembled WGS sequence"/>
</dbReference>
<protein>
    <submittedName>
        <fullName evidence="5">LacI family DNA-binding transcriptional regulator</fullName>
    </submittedName>
</protein>
<evidence type="ECO:0000256" key="1">
    <source>
        <dbReference type="ARBA" id="ARBA00023015"/>
    </source>
</evidence>
<dbReference type="EMBL" id="JACHVC010000012">
    <property type="protein sequence ID" value="MBC2606772.1"/>
    <property type="molecule type" value="Genomic_DNA"/>
</dbReference>
<dbReference type="SUPFAM" id="SSF47413">
    <property type="entry name" value="lambda repressor-like DNA-binding domains"/>
    <property type="match status" value="1"/>
</dbReference>
<dbReference type="AlphaFoldDB" id="A0A7X1EAH4"/>
<evidence type="ECO:0000313" key="5">
    <source>
        <dbReference type="EMBL" id="MBC2606772.1"/>
    </source>
</evidence>
<accession>A0A7X1EAH4</accession>
<dbReference type="Pfam" id="PF00356">
    <property type="entry name" value="LacI"/>
    <property type="match status" value="1"/>
</dbReference>
<dbReference type="PANTHER" id="PTHR30146">
    <property type="entry name" value="LACI-RELATED TRANSCRIPTIONAL REPRESSOR"/>
    <property type="match status" value="1"/>
</dbReference>
<comment type="caution">
    <text evidence="5">The sequence shown here is derived from an EMBL/GenBank/DDBJ whole genome shotgun (WGS) entry which is preliminary data.</text>
</comment>
<dbReference type="SUPFAM" id="SSF53822">
    <property type="entry name" value="Periplasmic binding protein-like I"/>
    <property type="match status" value="1"/>
</dbReference>
<keyword evidence="3" id="KW-0804">Transcription</keyword>
<proteinExistence type="predicted"/>
<dbReference type="Gene3D" id="3.40.50.2300">
    <property type="match status" value="2"/>
</dbReference>
<reference evidence="5 6" key="1">
    <citation type="submission" date="2020-07" db="EMBL/GenBank/DDBJ databases">
        <authorList>
            <person name="Feng X."/>
        </authorList>
    </citation>
    <scope>NUCLEOTIDE SEQUENCE [LARGE SCALE GENOMIC DNA]</scope>
    <source>
        <strain evidence="5 6">JCM23202</strain>
    </source>
</reference>
<organism evidence="5 6">
    <name type="scientific">Pelagicoccus albus</name>
    <dbReference type="NCBI Taxonomy" id="415222"/>
    <lineage>
        <taxon>Bacteria</taxon>
        <taxon>Pseudomonadati</taxon>
        <taxon>Verrucomicrobiota</taxon>
        <taxon>Opitutia</taxon>
        <taxon>Puniceicoccales</taxon>
        <taxon>Pelagicoccaceae</taxon>
        <taxon>Pelagicoccus</taxon>
    </lineage>
</organism>
<keyword evidence="6" id="KW-1185">Reference proteome</keyword>
<dbReference type="RefSeq" id="WP_185660638.1">
    <property type="nucleotide sequence ID" value="NZ_CAWPOO010000012.1"/>
</dbReference>
<dbReference type="InterPro" id="IPR010982">
    <property type="entry name" value="Lambda_DNA-bd_dom_sf"/>
</dbReference>
<feature type="domain" description="HTH lacI-type" evidence="4">
    <location>
        <begin position="6"/>
        <end position="60"/>
    </location>
</feature>
<dbReference type="PROSITE" id="PS50932">
    <property type="entry name" value="HTH_LACI_2"/>
    <property type="match status" value="1"/>
</dbReference>
<dbReference type="GO" id="GO:0003700">
    <property type="term" value="F:DNA-binding transcription factor activity"/>
    <property type="evidence" value="ECO:0007669"/>
    <property type="project" value="TreeGrafter"/>
</dbReference>
<dbReference type="SMART" id="SM00354">
    <property type="entry name" value="HTH_LACI"/>
    <property type="match status" value="1"/>
</dbReference>
<keyword evidence="1" id="KW-0805">Transcription regulation</keyword>
<evidence type="ECO:0000259" key="4">
    <source>
        <dbReference type="PROSITE" id="PS50932"/>
    </source>
</evidence>
<dbReference type="GO" id="GO:0000976">
    <property type="term" value="F:transcription cis-regulatory region binding"/>
    <property type="evidence" value="ECO:0007669"/>
    <property type="project" value="TreeGrafter"/>
</dbReference>
<keyword evidence="2 5" id="KW-0238">DNA-binding</keyword>
<dbReference type="CDD" id="cd01392">
    <property type="entry name" value="HTH_LacI"/>
    <property type="match status" value="1"/>
</dbReference>
<sequence length="358" mass="40848">MAGKRVTLSDIAKRDGSHVTTVSLAMRNSPKLPEATKKRIQKLAKEMGYVPDPALGALASYRRRAKETRSKETLAYVTNWTSRWGWKDDRSHAQFYEGATEAADAIGYQLEHFWLSEPGMTHSRFSKILFTRGIRGIIIASHSREHEAPLELDWKGFSCIKIDFFPHKPQLPNVSNDQCGSVRLAFQKALESGAKRIGLVMHRGWDMSVDRMWTAGFLVEQYLVEEKDRLPVCYFPAAEPREVWENETEVEVKIDTARFKEWYEKWKPEVIIGNRVFIADAMKELGLEAPRDFGLIDLFLYEKNGKDAGIVQNHRFVGATAINMLASRLMRNDLGLPTYGRTSFVEADWTDGESLPTK</sequence>
<evidence type="ECO:0000313" key="6">
    <source>
        <dbReference type="Proteomes" id="UP000526501"/>
    </source>
</evidence>